<dbReference type="OrthoDB" id="6359816at2759"/>
<dbReference type="Pfam" id="PF00651">
    <property type="entry name" value="BTB"/>
    <property type="match status" value="1"/>
</dbReference>
<feature type="domain" description="BTB" evidence="2">
    <location>
        <begin position="162"/>
        <end position="218"/>
    </location>
</feature>
<name>A0A6A6QMC8_9PEZI</name>
<evidence type="ECO:0000313" key="3">
    <source>
        <dbReference type="EMBL" id="KAF2492893.1"/>
    </source>
</evidence>
<dbReference type="InterPro" id="IPR011333">
    <property type="entry name" value="SKP1/BTB/POZ_sf"/>
</dbReference>
<dbReference type="SUPFAM" id="SSF54695">
    <property type="entry name" value="POZ domain"/>
    <property type="match status" value="1"/>
</dbReference>
<sequence>MSRPQLETSRSHTPEGPAPEASLFSLQLEENVDGVLPPAPTPPKAVPNAVTRPDFRASRNKYYVDHVPPSPRARGLPSPWPEGHPLARKPLRAIPGLAPRAPLRDLQPAEKEGVPLRAHTPPRAVPNAAPRAPPSQPPVTNDTLVEIPGPNLHRFLVDPTFTDISLHYGPHSTPAHKIILCSQSQWFAHALEPNSSLTTLRLEGYWSWSIRALLSFLYARSYTPIYHALIAHTAAHAPVMAPPEWHARVYHTALHFAVPGLITHAVANFRAACAHIMARARRARVRGEEEVGVDGVVKGVGFVYTLPSSQPTTHDELRKACVEVVMEGFSRLAKEREFGELVAGNEALGRDLKAAFREEGVDMAVVRGKGSGGLRMG</sequence>
<proteinExistence type="predicted"/>
<feature type="region of interest" description="Disordered" evidence="1">
    <location>
        <begin position="1"/>
        <end position="84"/>
    </location>
</feature>
<dbReference type="PROSITE" id="PS50097">
    <property type="entry name" value="BTB"/>
    <property type="match status" value="1"/>
</dbReference>
<dbReference type="AlphaFoldDB" id="A0A6A6QMC8"/>
<feature type="compositionally biased region" description="Low complexity" evidence="1">
    <location>
        <begin position="121"/>
        <end position="130"/>
    </location>
</feature>
<reference evidence="3" key="1">
    <citation type="journal article" date="2020" name="Stud. Mycol.">
        <title>101 Dothideomycetes genomes: a test case for predicting lifestyles and emergence of pathogens.</title>
        <authorList>
            <person name="Haridas S."/>
            <person name="Albert R."/>
            <person name="Binder M."/>
            <person name="Bloem J."/>
            <person name="Labutti K."/>
            <person name="Salamov A."/>
            <person name="Andreopoulos B."/>
            <person name="Baker S."/>
            <person name="Barry K."/>
            <person name="Bills G."/>
            <person name="Bluhm B."/>
            <person name="Cannon C."/>
            <person name="Castanera R."/>
            <person name="Culley D."/>
            <person name="Daum C."/>
            <person name="Ezra D."/>
            <person name="Gonzalez J."/>
            <person name="Henrissat B."/>
            <person name="Kuo A."/>
            <person name="Liang C."/>
            <person name="Lipzen A."/>
            <person name="Lutzoni F."/>
            <person name="Magnuson J."/>
            <person name="Mondo S."/>
            <person name="Nolan M."/>
            <person name="Ohm R."/>
            <person name="Pangilinan J."/>
            <person name="Park H.-J."/>
            <person name="Ramirez L."/>
            <person name="Alfaro M."/>
            <person name="Sun H."/>
            <person name="Tritt A."/>
            <person name="Yoshinaga Y."/>
            <person name="Zwiers L.-H."/>
            <person name="Turgeon B."/>
            <person name="Goodwin S."/>
            <person name="Spatafora J."/>
            <person name="Crous P."/>
            <person name="Grigoriev I."/>
        </authorList>
    </citation>
    <scope>NUCLEOTIDE SEQUENCE</scope>
    <source>
        <strain evidence="3">CBS 269.34</strain>
    </source>
</reference>
<dbReference type="InterPro" id="IPR000210">
    <property type="entry name" value="BTB/POZ_dom"/>
</dbReference>
<dbReference type="Gene3D" id="3.30.710.10">
    <property type="entry name" value="Potassium Channel Kv1.1, Chain A"/>
    <property type="match status" value="1"/>
</dbReference>
<organism evidence="3 4">
    <name type="scientific">Lophium mytilinum</name>
    <dbReference type="NCBI Taxonomy" id="390894"/>
    <lineage>
        <taxon>Eukaryota</taxon>
        <taxon>Fungi</taxon>
        <taxon>Dikarya</taxon>
        <taxon>Ascomycota</taxon>
        <taxon>Pezizomycotina</taxon>
        <taxon>Dothideomycetes</taxon>
        <taxon>Pleosporomycetidae</taxon>
        <taxon>Mytilinidiales</taxon>
        <taxon>Mytilinidiaceae</taxon>
        <taxon>Lophium</taxon>
    </lineage>
</organism>
<dbReference type="Proteomes" id="UP000799750">
    <property type="component" value="Unassembled WGS sequence"/>
</dbReference>
<feature type="region of interest" description="Disordered" evidence="1">
    <location>
        <begin position="113"/>
        <end position="138"/>
    </location>
</feature>
<dbReference type="EMBL" id="MU004193">
    <property type="protein sequence ID" value="KAF2492893.1"/>
    <property type="molecule type" value="Genomic_DNA"/>
</dbReference>
<gene>
    <name evidence="3" type="ORF">BU16DRAFT_620204</name>
</gene>
<protein>
    <recommendedName>
        <fullName evidence="2">BTB domain-containing protein</fullName>
    </recommendedName>
</protein>
<evidence type="ECO:0000259" key="2">
    <source>
        <dbReference type="PROSITE" id="PS50097"/>
    </source>
</evidence>
<keyword evidence="4" id="KW-1185">Reference proteome</keyword>
<evidence type="ECO:0000256" key="1">
    <source>
        <dbReference type="SAM" id="MobiDB-lite"/>
    </source>
</evidence>
<accession>A0A6A6QMC8</accession>
<evidence type="ECO:0000313" key="4">
    <source>
        <dbReference type="Proteomes" id="UP000799750"/>
    </source>
</evidence>